<dbReference type="InterPro" id="IPR029063">
    <property type="entry name" value="SAM-dependent_MTases_sf"/>
</dbReference>
<dbReference type="GO" id="GO:0032259">
    <property type="term" value="P:methylation"/>
    <property type="evidence" value="ECO:0007669"/>
    <property type="project" value="UniProtKB-KW"/>
</dbReference>
<name>A0ABU4G368_9BACL</name>
<dbReference type="EMBL" id="JAUBDH010000004">
    <property type="protein sequence ID" value="MDW0110092.1"/>
    <property type="molecule type" value="Genomic_DNA"/>
</dbReference>
<protein>
    <submittedName>
        <fullName evidence="2">SAM-dependent methyltransferase</fullName>
    </submittedName>
</protein>
<gene>
    <name evidence="2" type="ORF">QT716_08480</name>
</gene>
<dbReference type="CDD" id="cd02440">
    <property type="entry name" value="AdoMet_MTases"/>
    <property type="match status" value="1"/>
</dbReference>
<dbReference type="Pfam" id="PF13679">
    <property type="entry name" value="Methyltransf_32"/>
    <property type="match status" value="1"/>
</dbReference>
<dbReference type="SUPFAM" id="SSF53335">
    <property type="entry name" value="S-adenosyl-L-methionine-dependent methyltransferases"/>
    <property type="match status" value="1"/>
</dbReference>
<dbReference type="Proteomes" id="UP001280629">
    <property type="component" value="Unassembled WGS sequence"/>
</dbReference>
<feature type="domain" description="Methyltransferase" evidence="1">
    <location>
        <begin position="155"/>
        <end position="290"/>
    </location>
</feature>
<dbReference type="PANTHER" id="PTHR13369">
    <property type="match status" value="1"/>
</dbReference>
<dbReference type="PANTHER" id="PTHR13369:SF3">
    <property type="entry name" value="METHYLTRANSFERASE DOMAIN-CONTAINING PROTEIN"/>
    <property type="match status" value="1"/>
</dbReference>
<dbReference type="RefSeq" id="WP_317935632.1">
    <property type="nucleotide sequence ID" value="NZ_JAUBDH010000004.1"/>
</dbReference>
<keyword evidence="3" id="KW-1185">Reference proteome</keyword>
<dbReference type="InterPro" id="IPR025714">
    <property type="entry name" value="Methyltranfer_dom"/>
</dbReference>
<keyword evidence="2" id="KW-0489">Methyltransferase</keyword>
<organism evidence="2 3">
    <name type="scientific">Sporosarcina aquimarina</name>
    <dbReference type="NCBI Taxonomy" id="114975"/>
    <lineage>
        <taxon>Bacteria</taxon>
        <taxon>Bacillati</taxon>
        <taxon>Bacillota</taxon>
        <taxon>Bacilli</taxon>
        <taxon>Bacillales</taxon>
        <taxon>Caryophanaceae</taxon>
        <taxon>Sporosarcina</taxon>
    </lineage>
</organism>
<evidence type="ECO:0000313" key="3">
    <source>
        <dbReference type="Proteomes" id="UP001280629"/>
    </source>
</evidence>
<evidence type="ECO:0000313" key="2">
    <source>
        <dbReference type="EMBL" id="MDW0110092.1"/>
    </source>
</evidence>
<sequence length="389" mass="44766">MEFENLIADLKRRLTDGKFIRATFSQPRSKAEGLLRIKAKPVELKGELHIQFEEQFERVLKHHNISADGLDLFLTNALMRFRQVQAEFTGEIIQVQLTKKFKVSWKSSISESSRTADLSHNRKKNYLLEEGTPYPFLIRLGVQTTDGLIKKQKHDKFRQINRFIEFIDDALEHLPKDRTVRILDFGSGKSYLTFALYHYLHIEKGLDIHVTGLDLKKEVIEECSDIAKDLGYNRLEFLVGDINDYEDETSVDMVVTLHACDTATDMALARAVRWGASVILCVPCCQHELFNQVHASSLDVMLQHGLIKERFSALATDSLRAELLTLAGYETQLLEFIDMEHTPKNILIRAYQTGKEPSADSVQRYTAFRDLLHAKPFLEKELKLEVLRK</sequence>
<keyword evidence="2" id="KW-0808">Transferase</keyword>
<accession>A0ABU4G368</accession>
<dbReference type="GO" id="GO:0008168">
    <property type="term" value="F:methyltransferase activity"/>
    <property type="evidence" value="ECO:0007669"/>
    <property type="project" value="UniProtKB-KW"/>
</dbReference>
<reference evidence="2 3" key="1">
    <citation type="submission" date="2023-06" db="EMBL/GenBank/DDBJ databases">
        <title>Sporosarcina sp. nov., isolated from Korean traditional fermented seafood 'Jeotgal'.</title>
        <authorList>
            <person name="Yang A.-I."/>
            <person name="Shin N.-R."/>
        </authorList>
    </citation>
    <scope>NUCLEOTIDE SEQUENCE [LARGE SCALE GENOMIC DNA]</scope>
    <source>
        <strain evidence="2 3">KCTC3840</strain>
    </source>
</reference>
<comment type="caution">
    <text evidence="2">The sequence shown here is derived from an EMBL/GenBank/DDBJ whole genome shotgun (WGS) entry which is preliminary data.</text>
</comment>
<proteinExistence type="predicted"/>
<evidence type="ECO:0000259" key="1">
    <source>
        <dbReference type="Pfam" id="PF13679"/>
    </source>
</evidence>
<dbReference type="Gene3D" id="3.40.50.150">
    <property type="entry name" value="Vaccinia Virus protein VP39"/>
    <property type="match status" value="1"/>
</dbReference>